<keyword evidence="1" id="KW-0732">Signal</keyword>
<comment type="caution">
    <text evidence="2">The sequence shown here is derived from an EMBL/GenBank/DDBJ whole genome shotgun (WGS) entry which is preliminary data.</text>
</comment>
<name>A0A8K1CPY2_PYTOL</name>
<dbReference type="Gene3D" id="2.60.110.10">
    <property type="entry name" value="Thaumatin"/>
    <property type="match status" value="1"/>
</dbReference>
<dbReference type="AlphaFoldDB" id="A0A8K1CPY2"/>
<gene>
    <name evidence="2" type="ORF">Poli38472_011276</name>
</gene>
<proteinExistence type="predicted"/>
<dbReference type="PANTHER" id="PTHR31737:SF2">
    <property type="entry name" value="PROTEIN TOS1"/>
    <property type="match status" value="1"/>
</dbReference>
<protein>
    <recommendedName>
        <fullName evidence="4">Secreted protein</fullName>
    </recommendedName>
</protein>
<organism evidence="2 3">
    <name type="scientific">Pythium oligandrum</name>
    <name type="common">Mycoparasitic fungus</name>
    <dbReference type="NCBI Taxonomy" id="41045"/>
    <lineage>
        <taxon>Eukaryota</taxon>
        <taxon>Sar</taxon>
        <taxon>Stramenopiles</taxon>
        <taxon>Oomycota</taxon>
        <taxon>Peronosporomycetes</taxon>
        <taxon>Pythiales</taxon>
        <taxon>Pythiaceae</taxon>
        <taxon>Pythium</taxon>
    </lineage>
</organism>
<accession>A0A8K1CPY2</accession>
<dbReference type="PANTHER" id="PTHR31737">
    <property type="entry name" value="PROTEIN TOS1"/>
    <property type="match status" value="1"/>
</dbReference>
<dbReference type="OrthoDB" id="67847at2759"/>
<feature type="chain" id="PRO_5035423395" description="Secreted protein" evidence="1">
    <location>
        <begin position="19"/>
        <end position="171"/>
    </location>
</feature>
<evidence type="ECO:0000313" key="3">
    <source>
        <dbReference type="Proteomes" id="UP000794436"/>
    </source>
</evidence>
<sequence length="171" mass="19592">MKSANLLVSLSMYSLAQAENVIFKNQCEFSIDVYDNDRSCTLDAGSRWSPVHGCNSTFTRPTMYRHQQNPEATLAEFSVDETKAWYDISIIPPGSPDDCMSLEECKERTHTTGYNVPVMILPTRHLNAYGYRCHRVMCERDGCEDAYHYPKDNSKVHDCPNDEVFEVIYCP</sequence>
<dbReference type="Proteomes" id="UP000794436">
    <property type="component" value="Unassembled WGS sequence"/>
</dbReference>
<dbReference type="InterPro" id="IPR037176">
    <property type="entry name" value="Osmotin/thaumatin-like_sf"/>
</dbReference>
<dbReference type="SUPFAM" id="SSF49870">
    <property type="entry name" value="Osmotin, thaumatin-like protein"/>
    <property type="match status" value="1"/>
</dbReference>
<feature type="signal peptide" evidence="1">
    <location>
        <begin position="1"/>
        <end position="18"/>
    </location>
</feature>
<dbReference type="EMBL" id="SPLM01000004">
    <property type="protein sequence ID" value="TMW67656.1"/>
    <property type="molecule type" value="Genomic_DNA"/>
</dbReference>
<reference evidence="2" key="1">
    <citation type="submission" date="2019-03" db="EMBL/GenBank/DDBJ databases">
        <title>Long read genome sequence of the mycoparasitic Pythium oligandrum ATCC 38472 isolated from sugarbeet rhizosphere.</title>
        <authorList>
            <person name="Gaulin E."/>
        </authorList>
    </citation>
    <scope>NUCLEOTIDE SEQUENCE</scope>
    <source>
        <strain evidence="2">ATCC 38472_TT</strain>
    </source>
</reference>
<evidence type="ECO:0008006" key="4">
    <source>
        <dbReference type="Google" id="ProtNLM"/>
    </source>
</evidence>
<evidence type="ECO:0000313" key="2">
    <source>
        <dbReference type="EMBL" id="TMW67656.1"/>
    </source>
</evidence>
<evidence type="ECO:0000256" key="1">
    <source>
        <dbReference type="SAM" id="SignalP"/>
    </source>
</evidence>
<keyword evidence="3" id="KW-1185">Reference proteome</keyword>